<feature type="compositionally biased region" description="Pro residues" evidence="13">
    <location>
        <begin position="1"/>
        <end position="12"/>
    </location>
</feature>
<feature type="compositionally biased region" description="Low complexity" evidence="13">
    <location>
        <begin position="1256"/>
        <end position="1275"/>
    </location>
</feature>
<dbReference type="InterPro" id="IPR001766">
    <property type="entry name" value="Fork_head_dom"/>
</dbReference>
<feature type="DNA-binding region" description="Fork-head" evidence="12">
    <location>
        <begin position="1126"/>
        <end position="1220"/>
    </location>
</feature>
<dbReference type="Pfam" id="PF00250">
    <property type="entry name" value="Forkhead"/>
    <property type="match status" value="1"/>
</dbReference>
<keyword evidence="4" id="KW-0963">Cytoplasm</keyword>
<reference evidence="16" key="1">
    <citation type="submission" date="2016-11" db="UniProtKB">
        <authorList>
            <consortium name="WormBaseParasite"/>
        </authorList>
    </citation>
    <scope>IDENTIFICATION</scope>
</reference>
<dbReference type="PROSITE" id="PS00658">
    <property type="entry name" value="FORK_HEAD_2"/>
    <property type="match status" value="1"/>
</dbReference>
<keyword evidence="3" id="KW-0217">Developmental protein</keyword>
<dbReference type="PROSITE" id="PS50039">
    <property type="entry name" value="FORK_HEAD_3"/>
    <property type="match status" value="1"/>
</dbReference>
<evidence type="ECO:0000256" key="4">
    <source>
        <dbReference type="ARBA" id="ARBA00022490"/>
    </source>
</evidence>
<dbReference type="PANTHER" id="PTHR45767:SF2">
    <property type="entry name" value="FORKHEAD BOX PROTEIN O"/>
    <property type="match status" value="1"/>
</dbReference>
<evidence type="ECO:0000256" key="5">
    <source>
        <dbReference type="ARBA" id="ARBA00022553"/>
    </source>
</evidence>
<feature type="compositionally biased region" description="Basic and acidic residues" evidence="13">
    <location>
        <begin position="110"/>
        <end position="135"/>
    </location>
</feature>
<feature type="region of interest" description="Disordered" evidence="13">
    <location>
        <begin position="175"/>
        <end position="302"/>
    </location>
</feature>
<dbReference type="PANTHER" id="PTHR45767">
    <property type="entry name" value="FORKHEAD BOX PROTEIN O"/>
    <property type="match status" value="1"/>
</dbReference>
<dbReference type="InterPro" id="IPR036388">
    <property type="entry name" value="WH-like_DNA-bd_sf"/>
</dbReference>
<evidence type="ECO:0000256" key="1">
    <source>
        <dbReference type="ARBA" id="ARBA00004123"/>
    </source>
</evidence>
<evidence type="ECO:0000256" key="9">
    <source>
        <dbReference type="ARBA" id="ARBA00023163"/>
    </source>
</evidence>
<evidence type="ECO:0000256" key="11">
    <source>
        <dbReference type="ARBA" id="ARBA00039893"/>
    </source>
</evidence>
<feature type="compositionally biased region" description="Basic and acidic residues" evidence="13">
    <location>
        <begin position="189"/>
        <end position="244"/>
    </location>
</feature>
<dbReference type="InterPro" id="IPR036390">
    <property type="entry name" value="WH_DNA-bd_sf"/>
</dbReference>
<dbReference type="WBParaSite" id="maker-uti_cns_0014527-snap-gene-0.2-mRNA-1">
    <property type="protein sequence ID" value="maker-uti_cns_0014527-snap-gene-0.2-mRNA-1"/>
    <property type="gene ID" value="maker-uti_cns_0014527-snap-gene-0.2"/>
</dbReference>
<accession>A0A1I8IMQ5</accession>
<dbReference type="GO" id="GO:0000978">
    <property type="term" value="F:RNA polymerase II cis-regulatory region sequence-specific DNA binding"/>
    <property type="evidence" value="ECO:0007669"/>
    <property type="project" value="TreeGrafter"/>
</dbReference>
<proteinExistence type="predicted"/>
<evidence type="ECO:0000256" key="12">
    <source>
        <dbReference type="PROSITE-ProRule" id="PRU00089"/>
    </source>
</evidence>
<keyword evidence="7" id="KW-0805">Transcription regulation</keyword>
<keyword evidence="5" id="KW-0597">Phosphoprotein</keyword>
<dbReference type="GO" id="GO:0005634">
    <property type="term" value="C:nucleus"/>
    <property type="evidence" value="ECO:0007669"/>
    <property type="project" value="UniProtKB-SubCell"/>
</dbReference>
<dbReference type="PRINTS" id="PR00053">
    <property type="entry name" value="FORKHEAD"/>
</dbReference>
<dbReference type="SMART" id="SM00339">
    <property type="entry name" value="FH"/>
    <property type="match status" value="1"/>
</dbReference>
<feature type="region of interest" description="Disordered" evidence="13">
    <location>
        <begin position="347"/>
        <end position="464"/>
    </location>
</feature>
<evidence type="ECO:0000256" key="13">
    <source>
        <dbReference type="SAM" id="MobiDB-lite"/>
    </source>
</evidence>
<sequence length="1402" mass="149109">ARSPPPPPPRPPGYAESRTGRRSADLRVVGPKPHQLTDGGPHEEAQPGKGLQAGQQEAVDQHGQERRQRHQRGHVGPRRRVGRLEEAERRPGEQRRQGGQGGEQPGPPDAQRRGDVAGDAEQRRGDRVAGQRHLDNGAVSMATGETAGRPGPQLGLPPGVVQMPQDVQVDADCQVGQQGAQRVQAGQRLHVDEEGRHRGDGGADGEADQRDTQARVHLGEAGEDHAVGGESVEQARHDVHRGELGGRGGQQGAGGGHELQPGGAAVREAEDEGRPDVQRLRAGGQVEAADDAQGGEQRHRQRAPRILAFLGGVCQRLEAGEGEHGHRGAFEDAANAVGRKFGPVGCRAEDEAADGDAGQQQQLHGGDDGRGRPGGGDARGQQHQREGDPVWPGVQEAGGRQRHVGGGEVADGPASQGVQGAAEGLRHGGHGQQQVGEHRPADDEGWQLTHSDVEPGEEAGDGAECEAEHGCRAWGQLKKIMSQVDRQRLRGVSMELASARLFLRNKLRARLCMALQYMLVVFFAPLRELQTHEAKISVRRINLLLERLSQRPGLDHRLERRGVVRYAERDGFLRVDHQADTRGQIQQEWSPASQPLSSSLSSLVRPAVAAASASKATAMPAAAAAATSAATAAAAASEAAAGFLHLNIDTAAFHAWRLGMRMGNWGTIHSHIFNGGLDSSSAGKRHEAEVGGGGALARPRLASADAAAGHLAALAKSLGQVGLAHVGRQVAHEHLQVVRSVPVLAALFVGWNAAGAASTVLLLLLCRRWCSSRLASRRWCLRLYRLRLAVACTASAAEQGGEVPLSAWRGRLRLLRHAGRSFFRRCGILGRRSGRLLGFRLLSGGLHLLHVDFSGVAVGGIASWLHVELLRPDGRQQEGLHEAAHRAGIVAHLAAHLDEHAAGRGRQRVHHQDLCPAVGQAELLHSGRDVRLSDGRRLHSVSGQLAATVDEVRAGGIEAVQFLRALVHAASTELHVSAGVPFTCTHLASRTAMDSLCKPDPDFAAGSLDSDDMDDMMGLPHQLETQFSAESCVDFRPRSSTWHCSDRPAEQLGSVAPLTVHCPQSPFPSGLSGTPELGPSAESSARHSPFHHSGGSARSSLSPRPSDGQPQHLHASSASQKRRNAWGNQSYADLISQAIESSPHGRLTLSEIYDWMIKNISYFGNKGDTNSSAGWKNSVRHNLSLHSKFVRVQNEQTGKSSYWTIDYGVRDRASYRRRAATADVTKSPEMLKKRHAAVAAAAAAAAATGRGNCRQASGSGTGQMSSSMSSDAASPSLMPAAVPMELQQPQPMPPQELQVADVLHQLVPQDRLLDPSQPIETLLIESLTDAVLESCSDGAATGVSVAGREAANSGSEAAGDPSLRNITTQLHLMTCRHELSNCLPDIQEGGEADGPSAMEEAP</sequence>
<dbReference type="SUPFAM" id="SSF46785">
    <property type="entry name" value="Winged helix' DNA-binding domain"/>
    <property type="match status" value="1"/>
</dbReference>
<feature type="compositionally biased region" description="Gly residues" evidence="13">
    <location>
        <begin position="245"/>
        <end position="257"/>
    </location>
</feature>
<keyword evidence="15" id="KW-1185">Reference proteome</keyword>
<name>A0A1I8IMQ5_9PLAT</name>
<feature type="region of interest" description="Disordered" evidence="13">
    <location>
        <begin position="1249"/>
        <end position="1275"/>
    </location>
</feature>
<feature type="compositionally biased region" description="Acidic residues" evidence="13">
    <location>
        <begin position="454"/>
        <end position="464"/>
    </location>
</feature>
<comment type="subcellular location">
    <subcellularLocation>
        <location evidence="2">Cytoplasm</location>
    </subcellularLocation>
    <subcellularLocation>
        <location evidence="1 12">Nucleus</location>
    </subcellularLocation>
</comment>
<evidence type="ECO:0000256" key="10">
    <source>
        <dbReference type="ARBA" id="ARBA00023242"/>
    </source>
</evidence>
<evidence type="ECO:0000256" key="2">
    <source>
        <dbReference type="ARBA" id="ARBA00004496"/>
    </source>
</evidence>
<feature type="compositionally biased region" description="Low complexity" evidence="13">
    <location>
        <begin position="148"/>
        <end position="162"/>
    </location>
</feature>
<feature type="compositionally biased region" description="Basic and acidic residues" evidence="13">
    <location>
        <begin position="82"/>
        <end position="96"/>
    </location>
</feature>
<evidence type="ECO:0000256" key="7">
    <source>
        <dbReference type="ARBA" id="ARBA00023015"/>
    </source>
</evidence>
<dbReference type="GO" id="GO:0000981">
    <property type="term" value="F:DNA-binding transcription factor activity, RNA polymerase II-specific"/>
    <property type="evidence" value="ECO:0007669"/>
    <property type="project" value="TreeGrafter"/>
</dbReference>
<keyword evidence="9" id="KW-0804">Transcription</keyword>
<evidence type="ECO:0000256" key="8">
    <source>
        <dbReference type="ARBA" id="ARBA00023125"/>
    </source>
</evidence>
<dbReference type="InterPro" id="IPR030456">
    <property type="entry name" value="TF_fork_head_CS_2"/>
</dbReference>
<feature type="domain" description="Fork-head" evidence="14">
    <location>
        <begin position="1126"/>
        <end position="1220"/>
    </location>
</feature>
<feature type="region of interest" description="Disordered" evidence="13">
    <location>
        <begin position="1"/>
        <end position="163"/>
    </location>
</feature>
<feature type="region of interest" description="Disordered" evidence="13">
    <location>
        <begin position="1066"/>
        <end position="1122"/>
    </location>
</feature>
<evidence type="ECO:0000256" key="6">
    <source>
        <dbReference type="ARBA" id="ARBA00022604"/>
    </source>
</evidence>
<evidence type="ECO:0000256" key="3">
    <source>
        <dbReference type="ARBA" id="ARBA00022473"/>
    </source>
</evidence>
<dbReference type="CDD" id="cd20032">
    <property type="entry name" value="FH_FOXO"/>
    <property type="match status" value="1"/>
</dbReference>
<protein>
    <recommendedName>
        <fullName evidence="11">Forkhead box protein O</fullName>
    </recommendedName>
</protein>
<keyword evidence="10 12" id="KW-0539">Nucleus</keyword>
<feature type="compositionally biased region" description="Low complexity" evidence="13">
    <location>
        <begin position="175"/>
        <end position="188"/>
    </location>
</feature>
<dbReference type="GO" id="GO:0005737">
    <property type="term" value="C:cytoplasm"/>
    <property type="evidence" value="ECO:0007669"/>
    <property type="project" value="UniProtKB-SubCell"/>
</dbReference>
<keyword evidence="8 12" id="KW-0238">DNA-binding</keyword>
<evidence type="ECO:0000259" key="14">
    <source>
        <dbReference type="PROSITE" id="PS50039"/>
    </source>
</evidence>
<feature type="compositionally biased region" description="Low complexity" evidence="13">
    <location>
        <begin position="355"/>
        <end position="364"/>
    </location>
</feature>
<keyword evidence="6" id="KW-0341">Growth regulation</keyword>
<dbReference type="Proteomes" id="UP000095280">
    <property type="component" value="Unplaced"/>
</dbReference>
<organism evidence="15 16">
    <name type="scientific">Macrostomum lignano</name>
    <dbReference type="NCBI Taxonomy" id="282301"/>
    <lineage>
        <taxon>Eukaryota</taxon>
        <taxon>Metazoa</taxon>
        <taxon>Spiralia</taxon>
        <taxon>Lophotrochozoa</taxon>
        <taxon>Platyhelminthes</taxon>
        <taxon>Rhabditophora</taxon>
        <taxon>Macrostomorpha</taxon>
        <taxon>Macrostomida</taxon>
        <taxon>Macrostomidae</taxon>
        <taxon>Macrostomum</taxon>
    </lineage>
</organism>
<evidence type="ECO:0000313" key="16">
    <source>
        <dbReference type="WBParaSite" id="maker-uti_cns_0014527-snap-gene-0.2-mRNA-1"/>
    </source>
</evidence>
<evidence type="ECO:0000313" key="15">
    <source>
        <dbReference type="Proteomes" id="UP000095280"/>
    </source>
</evidence>
<dbReference type="Gene3D" id="1.10.10.10">
    <property type="entry name" value="Winged helix-like DNA-binding domain superfamily/Winged helix DNA-binding domain"/>
    <property type="match status" value="1"/>
</dbReference>
<feature type="compositionally biased region" description="Basic residues" evidence="13">
    <location>
        <begin position="67"/>
        <end position="81"/>
    </location>
</feature>